<dbReference type="Ensembl" id="ENSAOCT00000075282.1">
    <property type="protein sequence ID" value="ENSAOCP00000071465.1"/>
    <property type="gene ID" value="ENSAOCG00000004301.2"/>
</dbReference>
<dbReference type="GO" id="GO:0006338">
    <property type="term" value="P:chromatin remodeling"/>
    <property type="evidence" value="ECO:0007669"/>
    <property type="project" value="InterPro"/>
</dbReference>
<evidence type="ECO:0000259" key="13">
    <source>
        <dbReference type="PROSITE" id="PS50014"/>
    </source>
</evidence>
<evidence type="ECO:0000259" key="14">
    <source>
        <dbReference type="PROSITE" id="PS50118"/>
    </source>
</evidence>
<keyword evidence="17" id="KW-1185">Reference proteome</keyword>
<dbReference type="PANTHER" id="PTHR16062">
    <property type="entry name" value="SWI/SNF-RELATED"/>
    <property type="match status" value="1"/>
</dbReference>
<dbReference type="GO" id="GO:0006368">
    <property type="term" value="P:transcription elongation by RNA polymerase II"/>
    <property type="evidence" value="ECO:0007669"/>
    <property type="project" value="TreeGrafter"/>
</dbReference>
<dbReference type="FunFam" id="1.20.920.10:FF:000013">
    <property type="entry name" value="Protein polybromo-1 isoform 1"/>
    <property type="match status" value="1"/>
</dbReference>
<dbReference type="InterPro" id="IPR001025">
    <property type="entry name" value="BAH_dom"/>
</dbReference>
<keyword evidence="3" id="KW-0156">Chromatin regulator</keyword>
<reference evidence="16" key="2">
    <citation type="submission" date="2025-08" db="UniProtKB">
        <authorList>
            <consortium name="Ensembl"/>
        </authorList>
    </citation>
    <scope>IDENTIFICATION</scope>
</reference>
<dbReference type="CDD" id="cd05524">
    <property type="entry name" value="Bromo_polybromo_I"/>
    <property type="match status" value="1"/>
</dbReference>
<feature type="domain" description="Bromo" evidence="13">
    <location>
        <begin position="656"/>
        <end position="726"/>
    </location>
</feature>
<feature type="domain" description="BAH" evidence="15">
    <location>
        <begin position="936"/>
        <end position="1054"/>
    </location>
</feature>
<dbReference type="PANTHER" id="PTHR16062:SF19">
    <property type="entry name" value="PROTEIN POLYBROMO-1"/>
    <property type="match status" value="1"/>
</dbReference>
<dbReference type="Pfam" id="PF00505">
    <property type="entry name" value="HMG_box"/>
    <property type="match status" value="1"/>
</dbReference>
<protein>
    <recommendedName>
        <fullName evidence="9">Protein polybromo-1</fullName>
    </recommendedName>
</protein>
<reference evidence="16" key="3">
    <citation type="submission" date="2025-09" db="UniProtKB">
        <authorList>
            <consortium name="Ensembl"/>
        </authorList>
    </citation>
    <scope>IDENTIFICATION</scope>
</reference>
<feature type="domain" description="BAH" evidence="15">
    <location>
        <begin position="1134"/>
        <end position="1250"/>
    </location>
</feature>
<dbReference type="CDD" id="cd05526">
    <property type="entry name" value="Bromo_polybromo_VI"/>
    <property type="match status" value="1"/>
</dbReference>
<dbReference type="Gene3D" id="2.30.30.490">
    <property type="match status" value="2"/>
</dbReference>
<feature type="DNA-binding region" description="HMG box" evidence="11">
    <location>
        <begin position="1354"/>
        <end position="1404"/>
    </location>
</feature>
<keyword evidence="7" id="KW-0804">Transcription</keyword>
<dbReference type="CDD" id="cd21984">
    <property type="entry name" value="HMG-box_PB1"/>
    <property type="match status" value="1"/>
</dbReference>
<evidence type="ECO:0000256" key="8">
    <source>
        <dbReference type="ARBA" id="ARBA00023242"/>
    </source>
</evidence>
<dbReference type="InterPro" id="IPR018359">
    <property type="entry name" value="Bromodomain_CS"/>
</dbReference>
<evidence type="ECO:0000256" key="6">
    <source>
        <dbReference type="ARBA" id="ARBA00023125"/>
    </source>
</evidence>
<feature type="domain" description="Bromo" evidence="13">
    <location>
        <begin position="65"/>
        <end position="135"/>
    </location>
</feature>
<dbReference type="SUPFAM" id="SSF47370">
    <property type="entry name" value="Bromodomain"/>
    <property type="match status" value="6"/>
</dbReference>
<dbReference type="Proteomes" id="UP001501940">
    <property type="component" value="Chromosome 5"/>
</dbReference>
<evidence type="ECO:0000256" key="12">
    <source>
        <dbReference type="SAM" id="MobiDB-lite"/>
    </source>
</evidence>
<dbReference type="GO" id="GO:0016514">
    <property type="term" value="C:SWI/SNF complex"/>
    <property type="evidence" value="ECO:0007669"/>
    <property type="project" value="TreeGrafter"/>
</dbReference>
<keyword evidence="6 11" id="KW-0238">DNA-binding</keyword>
<dbReference type="PROSITE" id="PS51038">
    <property type="entry name" value="BAH"/>
    <property type="match status" value="2"/>
</dbReference>
<dbReference type="CDD" id="cd05518">
    <property type="entry name" value="Bromo_polybromo_IV"/>
    <property type="match status" value="1"/>
</dbReference>
<feature type="compositionally biased region" description="Low complexity" evidence="12">
    <location>
        <begin position="478"/>
        <end position="488"/>
    </location>
</feature>
<feature type="domain" description="Bromo" evidence="13">
    <location>
        <begin position="191"/>
        <end position="262"/>
    </location>
</feature>
<dbReference type="Pfam" id="PF00439">
    <property type="entry name" value="Bromodomain"/>
    <property type="match status" value="6"/>
</dbReference>
<dbReference type="InterPro" id="IPR037382">
    <property type="entry name" value="Rsc/polybromo"/>
</dbReference>
<dbReference type="InterPro" id="IPR043151">
    <property type="entry name" value="BAH_sf"/>
</dbReference>
<evidence type="ECO:0000256" key="1">
    <source>
        <dbReference type="ARBA" id="ARBA00004123"/>
    </source>
</evidence>
<dbReference type="InterPro" id="IPR037968">
    <property type="entry name" value="PBRM1_BD5"/>
</dbReference>
<evidence type="ECO:0000256" key="4">
    <source>
        <dbReference type="ARBA" id="ARBA00023015"/>
    </source>
</evidence>
<gene>
    <name evidence="16" type="primary">PBRM1</name>
</gene>
<reference evidence="16 17" key="1">
    <citation type="submission" date="2022-01" db="EMBL/GenBank/DDBJ databases">
        <title>A chromosome-scale genome assembly of the false clownfish, Amphiprion ocellaris.</title>
        <authorList>
            <person name="Ryu T."/>
        </authorList>
    </citation>
    <scope>NUCLEOTIDE SEQUENCE [LARGE SCALE GENOMIC DNA]</scope>
</reference>
<sequence>MALKRRRATSPSSSVSGGDFDDSQTSSLVSSIGRKRRRTSNIPTVDPIAVCHELYNTIRDYKDDQGRMLCELFIRAPKRRNQPDYYHVVSQPIDMMKIQQKLKMEEYDDVEQLTSDFQLLFNNAKTYYKSDSPEYRAACKLWDLYLRTKNEFVQRGEYDEDDEDGYDSAPTCLKEVLEQLLDAVVSYTEPTGRLVSELFQKLPSKMVQYPDYYAIIKEPIDLKIIAQKIQLGHYRGVNAMAKDIDLLVKNAKTYNEPGSQVFKVSMQQNIYILNLCYHQFLHKRNLRWNMESQSKCIFTLDFNSSVCLCERNRRSAQGDRLSAITMALQYESDEEGILSGTPSPNYKTDGESEAESMTSNMDMSNPIFQLYEAVRGARNSQGQLISEPFLQLPSRKDYPDYYHQISQPICLHQIKNKMKNNEYESVEHVDSDLTLMFENAKRYNVPHSSIYKRALKLQHIQQMKRKELLQRDDDDGDSMLSSATSDTSSTKRKSHKKNTKKNRMKALLAAVTEAREAGTGRRLCDLFMVKPSKKDYPDYYKVILEPMDLRTIEHNIRSDKYMTEDSMVEDMKLMFRNARHYNEEGSQVYNDADILEKIMKDRRRDLGPATDDDDMMSPKLKIRKNSITLKKSKYLTPLQQKLNELYEAVKNYTDKRGRRLSTIFLRLPSRAELPDYYIAIKKPVDMEKIKSHMLANKYQDVDALVEDLVLMFNNACTYNEPESLIYRDALLLHRVLLETRRDLEGGEDAHVPDVPRLIQELIRSLFVSVLGHQDDEGRCYSDSLAEIPAVDPANSEKPPLNFEIIRKNVDRGCYKRLDVFQDHMFEVLEKARRLNRTDSEIFEDAVELQQFFIRIRDELCKNGEILMSPALSYTSKHLHSDVEKEKKEKLPKEFEEDKIKREEEKREAEKREDPVGGSWQSNLQRTYSQDCSFKDSMYHVGDYVYVEPAEPNLQPHIIYIERLWQDDTGEKWLYGCWFYRPNETFHLATRKFLEKEVFKSDYYNKAPVSKILGKCVVMFVKEYFKLHPEGFRADDVYVCESRYSAKSKSFKKIKMWTMPLSSVRFVPREVPLPVVRVASMFAPKQEEKPPEIPDDSKMTDETNLRLQEREDVPMDMTNGEPGCQYYEQLCYNNLWLKVGDCVYIGSHGLVRHRVGRIEKMWMRDGAGYFFGPIFIHPEETEHEPTKMFYKKEVFLSNLEETCPMTCIIGKCIVSSFKDYLSCRPTEVPEENVLLCESRYIESEKQMKKFKGLKRFSLSGKVVEDEIYYFRKLIVPQKEPSPLLDRKIEELEAKFADMTDEELEDLGDDDGELGDQSLPQMQSSMSSDMDIMPYTPPQSTPKSIKGLSKKEGSKRKINMSGYILFSSEMRAVIKAQHPDFSFGELSRLVGTEWRNLESSRKAEYEGMMGAYRPAMMPPQGHVEGMVSMTGIPPHHIGVPVFPQHLLSVMPGFPGMPYFGKNAVMATPPATQLLPMGLMGSGQQAPPPYPGQGQVGQPALQQPSTPVFVSPPAKSQRLLHSEAYLRYIEGLTAESSTISKWDQALSVQRQDVRLTKEQESRLPSHWLKSKGAHKTMADALWRLRDLMLRDTLNIRQMHNM</sequence>
<evidence type="ECO:0000256" key="2">
    <source>
        <dbReference type="ARBA" id="ARBA00022737"/>
    </source>
</evidence>
<dbReference type="CDD" id="cd05520">
    <property type="entry name" value="Bromo_polybromo_III"/>
    <property type="match status" value="1"/>
</dbReference>
<dbReference type="GO" id="GO:0003682">
    <property type="term" value="F:chromatin binding"/>
    <property type="evidence" value="ECO:0007669"/>
    <property type="project" value="InterPro"/>
</dbReference>
<evidence type="ECO:0000256" key="7">
    <source>
        <dbReference type="ARBA" id="ARBA00023163"/>
    </source>
</evidence>
<name>A0AAQ6A683_AMPOC</name>
<evidence type="ECO:0000313" key="17">
    <source>
        <dbReference type="Proteomes" id="UP001501940"/>
    </source>
</evidence>
<feature type="region of interest" description="Disordered" evidence="12">
    <location>
        <begin position="337"/>
        <end position="358"/>
    </location>
</feature>
<dbReference type="FunFam" id="2.30.30.490:FF:000002">
    <property type="entry name" value="protein polybromo-1 isoform X3"/>
    <property type="match status" value="1"/>
</dbReference>
<evidence type="ECO:0000313" key="16">
    <source>
        <dbReference type="Ensembl" id="ENSAOCP00000071465.1"/>
    </source>
</evidence>
<evidence type="ECO:0000259" key="15">
    <source>
        <dbReference type="PROSITE" id="PS51038"/>
    </source>
</evidence>
<dbReference type="PRINTS" id="PR00503">
    <property type="entry name" value="BROMODOMAIN"/>
</dbReference>
<dbReference type="GO" id="GO:0016586">
    <property type="term" value="C:RSC-type complex"/>
    <property type="evidence" value="ECO:0007669"/>
    <property type="project" value="InterPro"/>
</dbReference>
<evidence type="ECO:0000256" key="11">
    <source>
        <dbReference type="PROSITE-ProRule" id="PRU00267"/>
    </source>
</evidence>
<feature type="domain" description="Bromo" evidence="13">
    <location>
        <begin position="381"/>
        <end position="451"/>
    </location>
</feature>
<dbReference type="GO" id="GO:0003677">
    <property type="term" value="F:DNA binding"/>
    <property type="evidence" value="ECO:0007669"/>
    <property type="project" value="UniProtKB-UniRule"/>
</dbReference>
<dbReference type="SUPFAM" id="SSF47095">
    <property type="entry name" value="HMG-box"/>
    <property type="match status" value="1"/>
</dbReference>
<dbReference type="PROSITE" id="PS00633">
    <property type="entry name" value="BROMODOMAIN_1"/>
    <property type="match status" value="5"/>
</dbReference>
<dbReference type="FunFam" id="1.20.920.10:FF:000011">
    <property type="entry name" value="Protein polybromo-1 isoform 1"/>
    <property type="match status" value="1"/>
</dbReference>
<keyword evidence="5 10" id="KW-0103">Bromodomain</keyword>
<dbReference type="FunFam" id="1.20.920.10:FF:000006">
    <property type="entry name" value="protein polybromo-1 isoform X1"/>
    <property type="match status" value="1"/>
</dbReference>
<keyword evidence="2" id="KW-0677">Repeat</keyword>
<dbReference type="SMART" id="SM00297">
    <property type="entry name" value="BROMO"/>
    <property type="match status" value="6"/>
</dbReference>
<dbReference type="GeneTree" id="ENSGT00390000003017"/>
<proteinExistence type="predicted"/>
<dbReference type="FunFam" id="2.30.30.490:FF:000003">
    <property type="entry name" value="protein polybromo-1 isoform X3"/>
    <property type="match status" value="1"/>
</dbReference>
<feature type="compositionally biased region" description="Basic and acidic residues" evidence="12">
    <location>
        <begin position="900"/>
        <end position="914"/>
    </location>
</feature>
<evidence type="ECO:0000256" key="10">
    <source>
        <dbReference type="PROSITE-ProRule" id="PRU00035"/>
    </source>
</evidence>
<organism evidence="16 17">
    <name type="scientific">Amphiprion ocellaris</name>
    <name type="common">Clown anemonefish</name>
    <dbReference type="NCBI Taxonomy" id="80972"/>
    <lineage>
        <taxon>Eukaryota</taxon>
        <taxon>Metazoa</taxon>
        <taxon>Chordata</taxon>
        <taxon>Craniata</taxon>
        <taxon>Vertebrata</taxon>
        <taxon>Euteleostomi</taxon>
        <taxon>Actinopterygii</taxon>
        <taxon>Neopterygii</taxon>
        <taxon>Teleostei</taxon>
        <taxon>Neoteleostei</taxon>
        <taxon>Acanthomorphata</taxon>
        <taxon>Ovalentaria</taxon>
        <taxon>Pomacentridae</taxon>
        <taxon>Amphiprion</taxon>
    </lineage>
</organism>
<dbReference type="FunFam" id="1.20.920.10:FF:000009">
    <property type="entry name" value="Protein polybromo-1 isoform 1"/>
    <property type="match status" value="1"/>
</dbReference>
<feature type="compositionally biased region" description="Basic residues" evidence="12">
    <location>
        <begin position="490"/>
        <end position="503"/>
    </location>
</feature>
<comment type="subcellular location">
    <subcellularLocation>
        <location evidence="1">Nucleus</location>
    </subcellularLocation>
</comment>
<keyword evidence="4" id="KW-0805">Transcription regulation</keyword>
<dbReference type="PROSITE" id="PS50118">
    <property type="entry name" value="HMG_BOX_2"/>
    <property type="match status" value="1"/>
</dbReference>
<feature type="domain" description="HMG box" evidence="14">
    <location>
        <begin position="1354"/>
        <end position="1404"/>
    </location>
</feature>
<dbReference type="SMART" id="SM00439">
    <property type="entry name" value="BAH"/>
    <property type="match status" value="2"/>
</dbReference>
<dbReference type="Pfam" id="PF01426">
    <property type="entry name" value="BAH"/>
    <property type="match status" value="2"/>
</dbReference>
<dbReference type="InterPro" id="IPR036910">
    <property type="entry name" value="HMG_box_dom_sf"/>
</dbReference>
<feature type="region of interest" description="Disordered" evidence="12">
    <location>
        <begin position="469"/>
        <end position="503"/>
    </location>
</feature>
<feature type="region of interest" description="Disordered" evidence="12">
    <location>
        <begin position="900"/>
        <end position="919"/>
    </location>
</feature>
<evidence type="ECO:0000256" key="3">
    <source>
        <dbReference type="ARBA" id="ARBA00022853"/>
    </source>
</evidence>
<accession>A0AAQ6A683</accession>
<dbReference type="InterPro" id="IPR001487">
    <property type="entry name" value="Bromodomain"/>
</dbReference>
<feature type="region of interest" description="Disordered" evidence="12">
    <location>
        <begin position="1481"/>
        <end position="1508"/>
    </location>
</feature>
<dbReference type="PROSITE" id="PS50014">
    <property type="entry name" value="BROMODOMAIN_2"/>
    <property type="match status" value="5"/>
</dbReference>
<evidence type="ECO:0000256" key="5">
    <source>
        <dbReference type="ARBA" id="ARBA00023117"/>
    </source>
</evidence>
<evidence type="ECO:0000256" key="9">
    <source>
        <dbReference type="ARBA" id="ARBA00069785"/>
    </source>
</evidence>
<dbReference type="CDD" id="cd05517">
    <property type="entry name" value="Bromo_polybromo_II"/>
    <property type="match status" value="1"/>
</dbReference>
<dbReference type="CDD" id="cd04717">
    <property type="entry name" value="BAH_polybromo"/>
    <property type="match status" value="2"/>
</dbReference>
<dbReference type="FunFam" id="1.20.920.10:FF:000010">
    <property type="entry name" value="protein polybromo-1 isoform X3"/>
    <property type="match status" value="1"/>
</dbReference>
<dbReference type="Gene3D" id="1.20.920.10">
    <property type="entry name" value="Bromodomain-like"/>
    <property type="match status" value="6"/>
</dbReference>
<dbReference type="InterPro" id="IPR036427">
    <property type="entry name" value="Bromodomain-like_sf"/>
</dbReference>
<keyword evidence="8 11" id="KW-0539">Nucleus</keyword>
<dbReference type="CDD" id="cd05515">
    <property type="entry name" value="Bromo_polybromo_V"/>
    <property type="match status" value="1"/>
</dbReference>
<feature type="domain" description="Bromo" evidence="13">
    <location>
        <begin position="519"/>
        <end position="589"/>
    </location>
</feature>
<feature type="region of interest" description="Disordered" evidence="12">
    <location>
        <begin position="1"/>
        <end position="36"/>
    </location>
</feature>
<dbReference type="InterPro" id="IPR009071">
    <property type="entry name" value="HMG_box_dom"/>
</dbReference>
<dbReference type="SMART" id="SM00398">
    <property type="entry name" value="HMG"/>
    <property type="match status" value="1"/>
</dbReference>